<dbReference type="RefSeq" id="WP_166133932.1">
    <property type="nucleotide sequence ID" value="NZ_JAAOBY010000002.1"/>
</dbReference>
<dbReference type="InterPro" id="IPR032710">
    <property type="entry name" value="NTF2-like_dom_sf"/>
</dbReference>
<protein>
    <recommendedName>
        <fullName evidence="1">YchJ-like middle NTF2-like domain-containing protein</fullName>
    </recommendedName>
</protein>
<proteinExistence type="predicted"/>
<dbReference type="Pfam" id="PF17775">
    <property type="entry name" value="YchJ_M-like"/>
    <property type="match status" value="1"/>
</dbReference>
<gene>
    <name evidence="2" type="ORF">H8R26_04935</name>
</gene>
<dbReference type="SUPFAM" id="SSF54427">
    <property type="entry name" value="NTF2-like"/>
    <property type="match status" value="1"/>
</dbReference>
<comment type="caution">
    <text evidence="2">The sequence shown here is derived from an EMBL/GenBank/DDBJ whole genome shotgun (WGS) entry which is preliminary data.</text>
</comment>
<sequence>MNLTDLCPCCSGKNYSGCCQLAHLEHSKVRSAETLMRSRYSAFALRNAEYLMITTHSSQQKYHSKEEYLTWATQNEWLKLEIGKAQDNIVEFKAWYHNQEKVLCLHHERSSFVQENGAWYYVDGIFM</sequence>
<dbReference type="InterPro" id="IPR048469">
    <property type="entry name" value="YchJ-like_M"/>
</dbReference>
<dbReference type="EMBL" id="JACRUM010000002">
    <property type="protein sequence ID" value="MBC5862759.1"/>
    <property type="molecule type" value="Genomic_DNA"/>
</dbReference>
<reference evidence="2 3" key="1">
    <citation type="submission" date="2020-08" db="EMBL/GenBank/DDBJ databases">
        <title>Description of novel Flavobacterium F-400 isolate.</title>
        <authorList>
            <person name="Saticioglu I."/>
            <person name="Duman M."/>
            <person name="Altun S."/>
        </authorList>
    </citation>
    <scope>NUCLEOTIDE SEQUENCE [LARGE SCALE GENOMIC DNA]</scope>
    <source>
        <strain evidence="2 3">F-400</strain>
    </source>
</reference>
<feature type="domain" description="YchJ-like middle NTF2-like" evidence="1">
    <location>
        <begin position="31"/>
        <end position="124"/>
    </location>
</feature>
<evidence type="ECO:0000259" key="1">
    <source>
        <dbReference type="Pfam" id="PF17775"/>
    </source>
</evidence>
<keyword evidence="3" id="KW-1185">Reference proteome</keyword>
<evidence type="ECO:0000313" key="3">
    <source>
        <dbReference type="Proteomes" id="UP000621670"/>
    </source>
</evidence>
<accession>A0ABR7JE78</accession>
<name>A0ABR7JE78_9FLAO</name>
<dbReference type="Proteomes" id="UP000621670">
    <property type="component" value="Unassembled WGS sequence"/>
</dbReference>
<dbReference type="Gene3D" id="3.10.450.50">
    <property type="match status" value="1"/>
</dbReference>
<organism evidence="2 3">
    <name type="scientific">Flavobacterium turcicum</name>
    <dbReference type="NCBI Taxonomy" id="2764718"/>
    <lineage>
        <taxon>Bacteria</taxon>
        <taxon>Pseudomonadati</taxon>
        <taxon>Bacteroidota</taxon>
        <taxon>Flavobacteriia</taxon>
        <taxon>Flavobacteriales</taxon>
        <taxon>Flavobacteriaceae</taxon>
        <taxon>Flavobacterium</taxon>
    </lineage>
</organism>
<evidence type="ECO:0000313" key="2">
    <source>
        <dbReference type="EMBL" id="MBC5862759.1"/>
    </source>
</evidence>